<dbReference type="GO" id="GO:0005524">
    <property type="term" value="F:ATP binding"/>
    <property type="evidence" value="ECO:0007669"/>
    <property type="project" value="UniProtKB-UniRule"/>
</dbReference>
<dbReference type="GO" id="GO:0006400">
    <property type="term" value="P:tRNA modification"/>
    <property type="evidence" value="ECO:0007669"/>
    <property type="project" value="UniProtKB-UniRule"/>
</dbReference>
<comment type="similarity">
    <text evidence="8">Belongs to the tRNA(Ile)-lysidine synthase family.</text>
</comment>
<proteinExistence type="inferred from homology"/>
<dbReference type="RefSeq" id="WP_011639562.1">
    <property type="nucleotide sequence ID" value="NC_008346.1"/>
</dbReference>
<comment type="subcellular location">
    <subcellularLocation>
        <location evidence="1 8">Cytoplasm</location>
    </subcellularLocation>
</comment>
<evidence type="ECO:0000256" key="1">
    <source>
        <dbReference type="ARBA" id="ARBA00004496"/>
    </source>
</evidence>
<dbReference type="eggNOG" id="COG0037">
    <property type="taxonomic scope" value="Bacteria"/>
</dbReference>
<evidence type="ECO:0000313" key="11">
    <source>
        <dbReference type="Proteomes" id="UP000001968"/>
    </source>
</evidence>
<comment type="function">
    <text evidence="8">Ligates lysine onto the cytidine present at position 34 of the AUA codon-specific tRNA(Ile) that contains the anticodon CAU, in an ATP-dependent manner. Cytidine is converted to lysidine, thus changing the amino acid specificity of the tRNA from methionine to isoleucine.</text>
</comment>
<feature type="domain" description="Lysidine-tRNA(Ile) synthetase C-terminal" evidence="9">
    <location>
        <begin position="377"/>
        <end position="449"/>
    </location>
</feature>
<evidence type="ECO:0000256" key="5">
    <source>
        <dbReference type="ARBA" id="ARBA00022741"/>
    </source>
</evidence>
<dbReference type="STRING" id="335541.Swol_0094"/>
<dbReference type="InterPro" id="IPR012094">
    <property type="entry name" value="tRNA_Ile_lys_synt"/>
</dbReference>
<evidence type="ECO:0000256" key="6">
    <source>
        <dbReference type="ARBA" id="ARBA00022840"/>
    </source>
</evidence>
<keyword evidence="6 8" id="KW-0067">ATP-binding</keyword>
<dbReference type="InterPro" id="IPR012795">
    <property type="entry name" value="tRNA_Ile_lys_synt_N"/>
</dbReference>
<comment type="domain">
    <text evidence="8">The N-terminal region contains the highly conserved SGGXDS motif, predicted to be a P-loop motif involved in ATP binding.</text>
</comment>
<dbReference type="InterPro" id="IPR014729">
    <property type="entry name" value="Rossmann-like_a/b/a_fold"/>
</dbReference>
<evidence type="ECO:0000256" key="7">
    <source>
        <dbReference type="ARBA" id="ARBA00048539"/>
    </source>
</evidence>
<dbReference type="PANTHER" id="PTHR43033:SF1">
    <property type="entry name" value="TRNA(ILE)-LYSIDINE SYNTHASE-RELATED"/>
    <property type="match status" value="1"/>
</dbReference>
<dbReference type="SUPFAM" id="SSF82829">
    <property type="entry name" value="MesJ substrate recognition domain-like"/>
    <property type="match status" value="1"/>
</dbReference>
<dbReference type="InterPro" id="IPR011063">
    <property type="entry name" value="TilS/TtcA_N"/>
</dbReference>
<dbReference type="HAMAP" id="MF_01161">
    <property type="entry name" value="tRNA_Ile_lys_synt"/>
    <property type="match status" value="1"/>
</dbReference>
<dbReference type="Gene3D" id="3.40.50.620">
    <property type="entry name" value="HUPs"/>
    <property type="match status" value="1"/>
</dbReference>
<accession>Q0B0Q3</accession>
<dbReference type="Proteomes" id="UP000001968">
    <property type="component" value="Chromosome"/>
</dbReference>
<evidence type="ECO:0000256" key="3">
    <source>
        <dbReference type="ARBA" id="ARBA00022598"/>
    </source>
</evidence>
<keyword evidence="2 8" id="KW-0963">Cytoplasm</keyword>
<dbReference type="EMBL" id="CP000448">
    <property type="protein sequence ID" value="ABI67451.1"/>
    <property type="molecule type" value="Genomic_DNA"/>
</dbReference>
<dbReference type="AlphaFoldDB" id="Q0B0Q3"/>
<dbReference type="Gene3D" id="1.20.59.20">
    <property type="match status" value="1"/>
</dbReference>
<dbReference type="GO" id="GO:0032267">
    <property type="term" value="F:tRNA(Ile)-lysidine synthase activity"/>
    <property type="evidence" value="ECO:0007669"/>
    <property type="project" value="UniProtKB-EC"/>
</dbReference>
<dbReference type="SMART" id="SM00977">
    <property type="entry name" value="TilS_C"/>
    <property type="match status" value="1"/>
</dbReference>
<evidence type="ECO:0000256" key="2">
    <source>
        <dbReference type="ARBA" id="ARBA00022490"/>
    </source>
</evidence>
<dbReference type="SUPFAM" id="SSF52402">
    <property type="entry name" value="Adenine nucleotide alpha hydrolases-like"/>
    <property type="match status" value="1"/>
</dbReference>
<dbReference type="GO" id="GO:0005737">
    <property type="term" value="C:cytoplasm"/>
    <property type="evidence" value="ECO:0007669"/>
    <property type="project" value="UniProtKB-SubCell"/>
</dbReference>
<dbReference type="SUPFAM" id="SSF56037">
    <property type="entry name" value="PheT/TilS domain"/>
    <property type="match status" value="1"/>
</dbReference>
<protein>
    <recommendedName>
        <fullName evidence="8">tRNA(Ile)-lysidine synthase</fullName>
        <ecNumber evidence="8">6.3.4.19</ecNumber>
    </recommendedName>
    <alternativeName>
        <fullName evidence="8">tRNA(Ile)-2-lysyl-cytidine synthase</fullName>
    </alternativeName>
    <alternativeName>
        <fullName evidence="8">tRNA(Ile)-lysidine synthetase</fullName>
    </alternativeName>
</protein>
<name>Q0B0Q3_SYNWW</name>
<evidence type="ECO:0000259" key="9">
    <source>
        <dbReference type="SMART" id="SM00977"/>
    </source>
</evidence>
<dbReference type="KEGG" id="swo:Swol_0094"/>
<dbReference type="NCBIfam" id="TIGR02432">
    <property type="entry name" value="lysidine_TilS_N"/>
    <property type="match status" value="1"/>
</dbReference>
<keyword evidence="3 8" id="KW-0436">Ligase</keyword>
<dbReference type="InterPro" id="IPR012796">
    <property type="entry name" value="Lysidine-tRNA-synth_C"/>
</dbReference>
<keyword evidence="5 8" id="KW-0547">Nucleotide-binding</keyword>
<sequence>MLRKVREYIWEEKLLEPGKKVLLGVSGGPDSMALLHIMHKLTTEMDLGLAVLHLNHGLRPEAAAEEEFVREHCRNWGIDFYSRQADIRALALQEKKTLEEAGRDCRYRYFFEQLEELQADYIATAHHQDDQAETVLLHLLRGSGLKGLRGIMPRKGQLLRPLLALSKAEIIHYLDENQIPYCLDQSNNDLKFLRNRIRCELIPYLQKAYNPRIMESLNQLAGIARDENDYLEKQLHFSWDKLLLWQEPGVIVLDKKALGEEHPALQKRLILEALARLRGESGWELKDVQRILRLLDQSGSSKYIQLKQGLRVSSVYQELHFTNRPLREGSFCYPISVPGRLSIPETGESYIIELGQPVTFQPGLSSCLDYDKLKQPLVLRSRQPGDRFQPSGMKGSKKVKDYFIDIKLPLEQRDRVPLLTSGETVYAIVGYRVSRLAEVDAESCRILIIRKENT</sequence>
<dbReference type="OrthoDB" id="9807403at2"/>
<keyword evidence="4 8" id="KW-0819">tRNA processing</keyword>
<evidence type="ECO:0000256" key="8">
    <source>
        <dbReference type="HAMAP-Rule" id="MF_01161"/>
    </source>
</evidence>
<dbReference type="EC" id="6.3.4.19" evidence="8"/>
<dbReference type="NCBIfam" id="TIGR02433">
    <property type="entry name" value="lysidine_TilS_C"/>
    <property type="match status" value="1"/>
</dbReference>
<evidence type="ECO:0000256" key="4">
    <source>
        <dbReference type="ARBA" id="ARBA00022694"/>
    </source>
</evidence>
<dbReference type="Pfam" id="PF01171">
    <property type="entry name" value="ATP_bind_3"/>
    <property type="match status" value="1"/>
</dbReference>
<gene>
    <name evidence="8" type="primary">tilS</name>
    <name evidence="10" type="ordered locus">Swol_0094</name>
</gene>
<dbReference type="PANTHER" id="PTHR43033">
    <property type="entry name" value="TRNA(ILE)-LYSIDINE SYNTHASE-RELATED"/>
    <property type="match status" value="1"/>
</dbReference>
<evidence type="ECO:0000313" key="10">
    <source>
        <dbReference type="EMBL" id="ABI67451.1"/>
    </source>
</evidence>
<dbReference type="CDD" id="cd01992">
    <property type="entry name" value="TilS_N"/>
    <property type="match status" value="1"/>
</dbReference>
<feature type="binding site" evidence="8">
    <location>
        <begin position="26"/>
        <end position="31"/>
    </location>
    <ligand>
        <name>ATP</name>
        <dbReference type="ChEBI" id="CHEBI:30616"/>
    </ligand>
</feature>
<keyword evidence="11" id="KW-1185">Reference proteome</keyword>
<comment type="catalytic activity">
    <reaction evidence="7 8">
        <text>cytidine(34) in tRNA(Ile2) + L-lysine + ATP = lysidine(34) in tRNA(Ile2) + AMP + diphosphate + H(+)</text>
        <dbReference type="Rhea" id="RHEA:43744"/>
        <dbReference type="Rhea" id="RHEA-COMP:10625"/>
        <dbReference type="Rhea" id="RHEA-COMP:10670"/>
        <dbReference type="ChEBI" id="CHEBI:15378"/>
        <dbReference type="ChEBI" id="CHEBI:30616"/>
        <dbReference type="ChEBI" id="CHEBI:32551"/>
        <dbReference type="ChEBI" id="CHEBI:33019"/>
        <dbReference type="ChEBI" id="CHEBI:82748"/>
        <dbReference type="ChEBI" id="CHEBI:83665"/>
        <dbReference type="ChEBI" id="CHEBI:456215"/>
        <dbReference type="EC" id="6.3.4.19"/>
    </reaction>
</comment>
<organism evidence="10 11">
    <name type="scientific">Syntrophomonas wolfei subsp. wolfei (strain DSM 2245B / Goettingen)</name>
    <dbReference type="NCBI Taxonomy" id="335541"/>
    <lineage>
        <taxon>Bacteria</taxon>
        <taxon>Bacillati</taxon>
        <taxon>Bacillota</taxon>
        <taxon>Clostridia</taxon>
        <taxon>Eubacteriales</taxon>
        <taxon>Syntrophomonadaceae</taxon>
        <taxon>Syntrophomonas</taxon>
    </lineage>
</organism>
<dbReference type="HOGENOM" id="CLU_018869_0_1_9"/>
<dbReference type="Pfam" id="PF11734">
    <property type="entry name" value="TilS_C"/>
    <property type="match status" value="1"/>
</dbReference>
<reference evidence="11" key="1">
    <citation type="journal article" date="2010" name="Environ. Microbiol.">
        <title>The genome of Syntrophomonas wolfei: new insights into syntrophic metabolism and biohydrogen production.</title>
        <authorList>
            <person name="Sieber J.R."/>
            <person name="Sims D.R."/>
            <person name="Han C."/>
            <person name="Kim E."/>
            <person name="Lykidis A."/>
            <person name="Lapidus A.L."/>
            <person name="McDonnald E."/>
            <person name="Rohlin L."/>
            <person name="Culley D.E."/>
            <person name="Gunsalus R."/>
            <person name="McInerney M.J."/>
        </authorList>
    </citation>
    <scope>NUCLEOTIDE SEQUENCE [LARGE SCALE GENOMIC DNA]</scope>
    <source>
        <strain evidence="11">DSM 2245B / Goettingen</strain>
    </source>
</reference>